<evidence type="ECO:0000256" key="4">
    <source>
        <dbReference type="PROSITE-ProRule" id="PRU10007"/>
    </source>
</evidence>
<dbReference type="PANTHER" id="PTHR43720:SF2">
    <property type="entry name" value="2-AMINOMUCONIC SEMIALDEHYDE DEHYDROGENASE"/>
    <property type="match status" value="1"/>
</dbReference>
<feature type="domain" description="Aldehyde dehydrogenase" evidence="6">
    <location>
        <begin position="29"/>
        <end position="109"/>
    </location>
</feature>
<evidence type="ECO:0000256" key="1">
    <source>
        <dbReference type="ARBA" id="ARBA00009986"/>
    </source>
</evidence>
<dbReference type="InterPro" id="IPR029510">
    <property type="entry name" value="Ald_DH_CS_GLU"/>
</dbReference>
<dbReference type="EMBL" id="CABFNS010000795">
    <property type="protein sequence ID" value="VUC28959.1"/>
    <property type="molecule type" value="Genomic_DNA"/>
</dbReference>
<accession>A0ABY6UD02</accession>
<dbReference type="PANTHER" id="PTHR43720">
    <property type="entry name" value="2-AMINOMUCONIC SEMIALDEHYDE DEHYDROGENASE"/>
    <property type="match status" value="1"/>
</dbReference>
<evidence type="ECO:0000256" key="5">
    <source>
        <dbReference type="RuleBase" id="RU003345"/>
    </source>
</evidence>
<comment type="similarity">
    <text evidence="1 5">Belongs to the aldehyde dehydrogenase family.</text>
</comment>
<dbReference type="Gene3D" id="3.40.605.10">
    <property type="entry name" value="Aldehyde Dehydrogenase, Chain A, domain 1"/>
    <property type="match status" value="2"/>
</dbReference>
<gene>
    <name evidence="7" type="ORF">CLO192961_LOCUS248258</name>
</gene>
<dbReference type="InterPro" id="IPR015590">
    <property type="entry name" value="Aldehyde_DH_dom"/>
</dbReference>
<keyword evidence="8" id="KW-1185">Reference proteome</keyword>
<dbReference type="PROSITE" id="PS00687">
    <property type="entry name" value="ALDEHYDE_DEHYDR_GLU"/>
    <property type="match status" value="1"/>
</dbReference>
<feature type="domain" description="Aldehyde dehydrogenase" evidence="6">
    <location>
        <begin position="110"/>
        <end position="428"/>
    </location>
</feature>
<dbReference type="Pfam" id="PF00171">
    <property type="entry name" value="Aldedh"/>
    <property type="match status" value="2"/>
</dbReference>
<dbReference type="InterPro" id="IPR016162">
    <property type="entry name" value="Ald_DH_N"/>
</dbReference>
<evidence type="ECO:0000256" key="2">
    <source>
        <dbReference type="ARBA" id="ARBA00023002"/>
    </source>
</evidence>
<comment type="caution">
    <text evidence="7">The sequence shown here is derived from an EMBL/GenBank/DDBJ whole genome shotgun (WGS) entry which is preliminary data.</text>
</comment>
<evidence type="ECO:0000256" key="3">
    <source>
        <dbReference type="ARBA" id="ARBA00023027"/>
    </source>
</evidence>
<reference evidence="7 8" key="1">
    <citation type="submission" date="2019-06" db="EMBL/GenBank/DDBJ databases">
        <authorList>
            <person name="Broberg M."/>
        </authorList>
    </citation>
    <scope>NUCLEOTIDE SEQUENCE [LARGE SCALE GENOMIC DNA]</scope>
</reference>
<dbReference type="InterPro" id="IPR016161">
    <property type="entry name" value="Ald_DH/histidinol_DH"/>
</dbReference>
<feature type="active site" evidence="4">
    <location>
        <position position="201"/>
    </location>
</feature>
<dbReference type="Proteomes" id="UP000766486">
    <property type="component" value="Unassembled WGS sequence"/>
</dbReference>
<dbReference type="Gene3D" id="3.40.309.10">
    <property type="entry name" value="Aldehyde Dehydrogenase, Chain A, domain 2"/>
    <property type="match status" value="1"/>
</dbReference>
<organism evidence="7 8">
    <name type="scientific">Bionectria ochroleuca</name>
    <name type="common">Gliocladium roseum</name>
    <dbReference type="NCBI Taxonomy" id="29856"/>
    <lineage>
        <taxon>Eukaryota</taxon>
        <taxon>Fungi</taxon>
        <taxon>Dikarya</taxon>
        <taxon>Ascomycota</taxon>
        <taxon>Pezizomycotina</taxon>
        <taxon>Sordariomycetes</taxon>
        <taxon>Hypocreomycetidae</taxon>
        <taxon>Hypocreales</taxon>
        <taxon>Bionectriaceae</taxon>
        <taxon>Clonostachys</taxon>
    </lineage>
</organism>
<evidence type="ECO:0000313" key="8">
    <source>
        <dbReference type="Proteomes" id="UP000766486"/>
    </source>
</evidence>
<keyword evidence="2 5" id="KW-0560">Oxidoreductase</keyword>
<dbReference type="InterPro" id="IPR016163">
    <property type="entry name" value="Ald_DH_C"/>
</dbReference>
<protein>
    <recommendedName>
        <fullName evidence="6">Aldehyde dehydrogenase domain-containing protein</fullName>
    </recommendedName>
</protein>
<sequence>MATTLNQDLNAPNGAKYTQPLGLFINNEWRAAKSDNTIQVISPSTEEEIARVHAAGVEDIDDAVKAARQALRGHWSDLSGTQRGGLMWRLADLAEKHTEAMAGIDTWNNAWKLGPALAAGCTVILKPSDNTPLSILYFANLIKEAGFPPGVINITNGLGSVAGAALASHMDVNKVAFTGSTATGREIMKLAANDLKSVTLETGGKSPLVVFEDADFEQAVNWSHYGIMANQGQICTATSWIMVQQSIDDKFVAAFVERVKAISKVGDPFADDTFQGPQVSRSQYERVLPYIEKGKQEGATVSFGGKPYGSSTGKGFFIEPTVFTNVTDEMTIYREEIFGPCVVISSFQTEEEVIYRANNTTYGLGAATFTQNITRAHAVAKKVEAGMVWTNSSNDSDYRIPFGGYKESGIGSELGEEGLAAYTTNKAVHVNIGSRL</sequence>
<keyword evidence="3" id="KW-0520">NAD</keyword>
<evidence type="ECO:0000259" key="6">
    <source>
        <dbReference type="Pfam" id="PF00171"/>
    </source>
</evidence>
<proteinExistence type="inferred from homology"/>
<dbReference type="SUPFAM" id="SSF53720">
    <property type="entry name" value="ALDH-like"/>
    <property type="match status" value="1"/>
</dbReference>
<evidence type="ECO:0000313" key="7">
    <source>
        <dbReference type="EMBL" id="VUC28959.1"/>
    </source>
</evidence>
<name>A0ABY6UD02_BIOOC</name>